<evidence type="ECO:0000313" key="1">
    <source>
        <dbReference type="EMBL" id="GGA33276.1"/>
    </source>
</evidence>
<reference evidence="1" key="1">
    <citation type="journal article" date="2014" name="Int. J. Syst. Evol. Microbiol.">
        <title>Complete genome sequence of Corynebacterium casei LMG S-19264T (=DSM 44701T), isolated from a smear-ripened cheese.</title>
        <authorList>
            <consortium name="US DOE Joint Genome Institute (JGI-PGF)"/>
            <person name="Walter F."/>
            <person name="Albersmeier A."/>
            <person name="Kalinowski J."/>
            <person name="Ruckert C."/>
        </authorList>
    </citation>
    <scope>NUCLEOTIDE SEQUENCE</scope>
    <source>
        <strain evidence="1">CGMCC 1.15880</strain>
    </source>
</reference>
<gene>
    <name evidence="1" type="ORF">GCM10011498_38090</name>
</gene>
<proteinExistence type="predicted"/>
<evidence type="ECO:0000313" key="2">
    <source>
        <dbReference type="Proteomes" id="UP000628017"/>
    </source>
</evidence>
<comment type="caution">
    <text evidence="1">The sequence shown here is derived from an EMBL/GenBank/DDBJ whole genome shotgun (WGS) entry which is preliminary data.</text>
</comment>
<organism evidence="1 2">
    <name type="scientific">Neptunicoccus cionae</name>
    <dbReference type="NCBI Taxonomy" id="2035344"/>
    <lineage>
        <taxon>Bacteria</taxon>
        <taxon>Pseudomonadati</taxon>
        <taxon>Pseudomonadota</taxon>
        <taxon>Alphaproteobacteria</taxon>
        <taxon>Rhodobacterales</taxon>
        <taxon>Paracoccaceae</taxon>
        <taxon>Neptunicoccus</taxon>
    </lineage>
</organism>
<dbReference type="Proteomes" id="UP000628017">
    <property type="component" value="Unassembled WGS sequence"/>
</dbReference>
<dbReference type="EMBL" id="BMKA01000011">
    <property type="protein sequence ID" value="GGA33276.1"/>
    <property type="molecule type" value="Genomic_DNA"/>
</dbReference>
<accession>A0A916VTZ7</accession>
<sequence length="111" mass="12301">MFVQPPGKLDITTDGIDGLADPQADQRHFEFIAEIPQNIEKAALFAVGPGQEVVDFVDHDHPQAKVAQERDDTDFEGGHILSARAQCRGRCPDGRQDVQIEPSFVGSWWCL</sequence>
<reference evidence="1" key="2">
    <citation type="submission" date="2020-09" db="EMBL/GenBank/DDBJ databases">
        <authorList>
            <person name="Sun Q."/>
            <person name="Zhou Y."/>
        </authorList>
    </citation>
    <scope>NUCLEOTIDE SEQUENCE</scope>
    <source>
        <strain evidence="1">CGMCC 1.15880</strain>
    </source>
</reference>
<dbReference type="AlphaFoldDB" id="A0A916VTZ7"/>
<protein>
    <submittedName>
        <fullName evidence="1">Uncharacterized protein</fullName>
    </submittedName>
</protein>
<name>A0A916VTZ7_9RHOB</name>
<keyword evidence="2" id="KW-1185">Reference proteome</keyword>